<dbReference type="GO" id="GO:0071028">
    <property type="term" value="P:nuclear mRNA surveillance"/>
    <property type="evidence" value="ECO:0007669"/>
    <property type="project" value="TreeGrafter"/>
</dbReference>
<dbReference type="InterPro" id="IPR020568">
    <property type="entry name" value="Ribosomal_Su5_D2-typ_SF"/>
</dbReference>
<protein>
    <submittedName>
        <fullName evidence="8">Uncharacterized protein</fullName>
    </submittedName>
</protein>
<dbReference type="InterPro" id="IPR027408">
    <property type="entry name" value="PNPase/RNase_PH_dom_sf"/>
</dbReference>
<evidence type="ECO:0000256" key="1">
    <source>
        <dbReference type="ARBA" id="ARBA00004123"/>
    </source>
</evidence>
<gene>
    <name evidence="8" type="primary">KAFR0K01570</name>
    <name evidence="8" type="ORF">KAFR_0K01570</name>
</gene>
<feature type="domain" description="Exoribonuclease phosphorolytic" evidence="6">
    <location>
        <begin position="1"/>
        <end position="123"/>
    </location>
</feature>
<dbReference type="OrthoDB" id="27298at2759"/>
<dbReference type="eggNOG" id="KOG1069">
    <property type="taxonomic scope" value="Eukaryota"/>
</dbReference>
<comment type="similarity">
    <text evidence="2">Belongs to the RNase PH family.</text>
</comment>
<evidence type="ECO:0000313" key="9">
    <source>
        <dbReference type="Proteomes" id="UP000005220"/>
    </source>
</evidence>
<dbReference type="GO" id="GO:0071038">
    <property type="term" value="P:TRAMP-dependent tRNA surveillance pathway"/>
    <property type="evidence" value="ECO:0007669"/>
    <property type="project" value="EnsemblFungi"/>
</dbReference>
<dbReference type="InterPro" id="IPR015847">
    <property type="entry name" value="ExoRNase_PH_dom2"/>
</dbReference>
<proteinExistence type="inferred from homology"/>
<keyword evidence="3" id="KW-0698">rRNA processing</keyword>
<dbReference type="GO" id="GO:0005730">
    <property type="term" value="C:nucleolus"/>
    <property type="evidence" value="ECO:0007669"/>
    <property type="project" value="UniProtKB-SubCell"/>
</dbReference>
<dbReference type="Pfam" id="PF03725">
    <property type="entry name" value="RNase_PH_C"/>
    <property type="match status" value="1"/>
</dbReference>
<dbReference type="KEGG" id="kaf:KAFR_0K01570"/>
<reference evidence="8 9" key="1">
    <citation type="journal article" date="2011" name="Proc. Natl. Acad. Sci. U.S.A.">
        <title>Evolutionary erosion of yeast sex chromosomes by mating-type switching accidents.</title>
        <authorList>
            <person name="Gordon J.L."/>
            <person name="Armisen D."/>
            <person name="Proux-Wera E."/>
            <person name="Oheigeartaigh S.S."/>
            <person name="Byrne K.P."/>
            <person name="Wolfe K.H."/>
        </authorList>
    </citation>
    <scope>NUCLEOTIDE SEQUENCE [LARGE SCALE GENOMIC DNA]</scope>
    <source>
        <strain evidence="9">ATCC 22294 / BCRC 22015 / CBS 2517 / CECT 1963 / NBRC 1671 / NRRL Y-8276</strain>
    </source>
</reference>
<evidence type="ECO:0000313" key="8">
    <source>
        <dbReference type="EMBL" id="CCF60511.1"/>
    </source>
</evidence>
<evidence type="ECO:0000259" key="7">
    <source>
        <dbReference type="Pfam" id="PF03725"/>
    </source>
</evidence>
<dbReference type="PANTHER" id="PTHR11953">
    <property type="entry name" value="EXOSOME COMPLEX COMPONENT"/>
    <property type="match status" value="1"/>
</dbReference>
<dbReference type="GO" id="GO:0071051">
    <property type="term" value="P:poly(A)-dependent snoRNA 3'-end processing"/>
    <property type="evidence" value="ECO:0007669"/>
    <property type="project" value="TreeGrafter"/>
</dbReference>
<dbReference type="HOGENOM" id="CLU_063514_2_1_1"/>
<dbReference type="GO" id="GO:0000467">
    <property type="term" value="P:exonucleolytic trimming to generate mature 3'-end of 5.8S rRNA from tricistronic rRNA transcript (SSU-rRNA, 5.8S rRNA, LSU-rRNA)"/>
    <property type="evidence" value="ECO:0007669"/>
    <property type="project" value="EnsemblFungi"/>
</dbReference>
<dbReference type="GO" id="GO:0000177">
    <property type="term" value="C:cytoplasmic exosome (RNase complex)"/>
    <property type="evidence" value="ECO:0007669"/>
    <property type="project" value="EnsemblFungi"/>
</dbReference>
<keyword evidence="4" id="KW-0271">Exosome</keyword>
<dbReference type="InParanoid" id="H2B1L1"/>
<organism evidence="8 9">
    <name type="scientific">Kazachstania africana (strain ATCC 22294 / BCRC 22015 / CBS 2517 / CECT 1963 / NBRC 1671 / NRRL Y-8276)</name>
    <name type="common">Yeast</name>
    <name type="synonym">Kluyveromyces africanus</name>
    <dbReference type="NCBI Taxonomy" id="1071382"/>
    <lineage>
        <taxon>Eukaryota</taxon>
        <taxon>Fungi</taxon>
        <taxon>Dikarya</taxon>
        <taxon>Ascomycota</taxon>
        <taxon>Saccharomycotina</taxon>
        <taxon>Saccharomycetes</taxon>
        <taxon>Saccharomycetales</taxon>
        <taxon>Saccharomycetaceae</taxon>
        <taxon>Kazachstania</taxon>
    </lineage>
</organism>
<evidence type="ECO:0000256" key="3">
    <source>
        <dbReference type="ARBA" id="ARBA00022552"/>
    </source>
</evidence>
<dbReference type="EMBL" id="HE650831">
    <property type="protein sequence ID" value="CCF60511.1"/>
    <property type="molecule type" value="Genomic_DNA"/>
</dbReference>
<dbReference type="AlphaFoldDB" id="H2B1L1"/>
<dbReference type="GO" id="GO:0000176">
    <property type="term" value="C:nuclear exosome (RNase complex)"/>
    <property type="evidence" value="ECO:0007669"/>
    <property type="project" value="EnsemblFungi"/>
</dbReference>
<accession>H2B1L1</accession>
<dbReference type="CDD" id="cd11372">
    <property type="entry name" value="RNase_PH_RRP46"/>
    <property type="match status" value="1"/>
</dbReference>
<dbReference type="GO" id="GO:0071035">
    <property type="term" value="P:nuclear polyadenylation-dependent rRNA catabolic process"/>
    <property type="evidence" value="ECO:0007669"/>
    <property type="project" value="EnsemblFungi"/>
</dbReference>
<dbReference type="PANTHER" id="PTHR11953:SF1">
    <property type="entry name" value="EXOSOME COMPLEX COMPONENT RRP46"/>
    <property type="match status" value="1"/>
</dbReference>
<dbReference type="InterPro" id="IPR036345">
    <property type="entry name" value="ExoRNase_PH_dom2_sf"/>
</dbReference>
<dbReference type="SUPFAM" id="SSF55666">
    <property type="entry name" value="Ribonuclease PH domain 2-like"/>
    <property type="match status" value="1"/>
</dbReference>
<dbReference type="GeneID" id="13886700"/>
<dbReference type="InterPro" id="IPR050080">
    <property type="entry name" value="RNase_PH"/>
</dbReference>
<keyword evidence="9" id="KW-1185">Reference proteome</keyword>
<sequence>MQVQTGYLNKVDGSSHYENKSVKVICSVTGPIEPKARQELPTQLALEVTVRPAIGVPTTREITLQDKIRGVISPIICRYKYPRQLCQITLQILESGEEETLFNVKELIGCINSTVFALIDAAIAINSIAVGVSMAVMGDGTFIVDPSNEQLKKSVSTHALVFQLVDGSKVVENVLLLDSFGNFDESTLFEVLEYGEKHALSLAKDFRKTIETKIKKDLFM</sequence>
<evidence type="ECO:0000259" key="6">
    <source>
        <dbReference type="Pfam" id="PF01138"/>
    </source>
</evidence>
<comment type="subcellular location">
    <subcellularLocation>
        <location evidence="1">Nucleus</location>
    </subcellularLocation>
</comment>
<name>H2B1L1_KAZAF</name>
<evidence type="ECO:0000256" key="5">
    <source>
        <dbReference type="ARBA" id="ARBA00023242"/>
    </source>
</evidence>
<dbReference type="Pfam" id="PF01138">
    <property type="entry name" value="RNase_PH"/>
    <property type="match status" value="1"/>
</dbReference>
<dbReference type="FunCoup" id="H2B1L1">
    <property type="interactions" value="310"/>
</dbReference>
<dbReference type="GO" id="GO:0016075">
    <property type="term" value="P:rRNA catabolic process"/>
    <property type="evidence" value="ECO:0007669"/>
    <property type="project" value="TreeGrafter"/>
</dbReference>
<dbReference type="GO" id="GO:0003723">
    <property type="term" value="F:RNA binding"/>
    <property type="evidence" value="ECO:0007669"/>
    <property type="project" value="TreeGrafter"/>
</dbReference>
<dbReference type="Proteomes" id="UP000005220">
    <property type="component" value="Chromosome 11"/>
</dbReference>
<dbReference type="GO" id="GO:0034475">
    <property type="term" value="P:U4 snRNA 3'-end processing"/>
    <property type="evidence" value="ECO:0007669"/>
    <property type="project" value="TreeGrafter"/>
</dbReference>
<dbReference type="STRING" id="1071382.H2B1L1"/>
<evidence type="ECO:0000256" key="4">
    <source>
        <dbReference type="ARBA" id="ARBA00022835"/>
    </source>
</evidence>
<dbReference type="RefSeq" id="XP_003959646.1">
    <property type="nucleotide sequence ID" value="XM_003959597.1"/>
</dbReference>
<keyword evidence="5" id="KW-0539">Nucleus</keyword>
<dbReference type="Gene3D" id="3.30.230.70">
    <property type="entry name" value="GHMP Kinase, N-terminal domain"/>
    <property type="match status" value="1"/>
</dbReference>
<evidence type="ECO:0000256" key="2">
    <source>
        <dbReference type="ARBA" id="ARBA00006678"/>
    </source>
</evidence>
<dbReference type="InterPro" id="IPR001247">
    <property type="entry name" value="ExoRNase_PH_dom1"/>
</dbReference>
<dbReference type="GO" id="GO:0071042">
    <property type="term" value="P:nuclear polyadenylation-dependent mRNA catabolic process"/>
    <property type="evidence" value="ECO:0007669"/>
    <property type="project" value="EnsemblFungi"/>
</dbReference>
<dbReference type="SUPFAM" id="SSF54211">
    <property type="entry name" value="Ribosomal protein S5 domain 2-like"/>
    <property type="match status" value="1"/>
</dbReference>
<feature type="domain" description="Exoribonuclease phosphorolytic" evidence="7">
    <location>
        <begin position="128"/>
        <end position="197"/>
    </location>
</feature>